<evidence type="ECO:0000256" key="1">
    <source>
        <dbReference type="SAM" id="MobiDB-lite"/>
    </source>
</evidence>
<protein>
    <submittedName>
        <fullName evidence="2">Uncharacterized protein</fullName>
    </submittedName>
</protein>
<evidence type="ECO:0000313" key="2">
    <source>
        <dbReference type="EMBL" id="KHJ92773.1"/>
    </source>
</evidence>
<keyword evidence="3" id="KW-1185">Reference proteome</keyword>
<accession>A0A0B1T5D6</accession>
<evidence type="ECO:0000313" key="3">
    <source>
        <dbReference type="Proteomes" id="UP000053660"/>
    </source>
</evidence>
<feature type="region of interest" description="Disordered" evidence="1">
    <location>
        <begin position="81"/>
        <end position="109"/>
    </location>
</feature>
<feature type="compositionally biased region" description="Basic residues" evidence="1">
    <location>
        <begin position="156"/>
        <end position="168"/>
    </location>
</feature>
<feature type="region of interest" description="Disordered" evidence="1">
    <location>
        <begin position="148"/>
        <end position="188"/>
    </location>
</feature>
<proteinExistence type="predicted"/>
<dbReference type="EMBL" id="KN551137">
    <property type="protein sequence ID" value="KHJ92773.1"/>
    <property type="molecule type" value="Genomic_DNA"/>
</dbReference>
<gene>
    <name evidence="2" type="ORF">OESDEN_07332</name>
</gene>
<dbReference type="Proteomes" id="UP000053660">
    <property type="component" value="Unassembled WGS sequence"/>
</dbReference>
<organism evidence="2 3">
    <name type="scientific">Oesophagostomum dentatum</name>
    <name type="common">Nodular worm</name>
    <dbReference type="NCBI Taxonomy" id="61180"/>
    <lineage>
        <taxon>Eukaryota</taxon>
        <taxon>Metazoa</taxon>
        <taxon>Ecdysozoa</taxon>
        <taxon>Nematoda</taxon>
        <taxon>Chromadorea</taxon>
        <taxon>Rhabditida</taxon>
        <taxon>Rhabditina</taxon>
        <taxon>Rhabditomorpha</taxon>
        <taxon>Strongyloidea</taxon>
        <taxon>Strongylidae</taxon>
        <taxon>Oesophagostomum</taxon>
    </lineage>
</organism>
<dbReference type="AlphaFoldDB" id="A0A0B1T5D6"/>
<sequence>MIDTHGPTCEQEACLERLTPRRVLALAPTLGCCSRRVACLKEDIALCIRCVRCNCECRPISSRAVIDAALARVTALEGTTTEGTVGDSDAVEVPSTSKDRTKNEGASETKRNCAILAKKSKGEDPASVLDSVETSTIDELESALLGIPSSPLAQSKAKKSRSKKAKKSKAADATAAIASLDQSPVKGG</sequence>
<name>A0A0B1T5D6_OESDE</name>
<feature type="compositionally biased region" description="Basic and acidic residues" evidence="1">
    <location>
        <begin position="97"/>
        <end position="109"/>
    </location>
</feature>
<reference evidence="2 3" key="1">
    <citation type="submission" date="2014-03" db="EMBL/GenBank/DDBJ databases">
        <title>Draft genome of the hookworm Oesophagostomum dentatum.</title>
        <authorList>
            <person name="Mitreva M."/>
        </authorList>
    </citation>
    <scope>NUCLEOTIDE SEQUENCE [LARGE SCALE GENOMIC DNA]</scope>
    <source>
        <strain evidence="2 3">OD-Hann</strain>
    </source>
</reference>